<evidence type="ECO:0000313" key="2">
    <source>
        <dbReference type="EMBL" id="NEN77093.1"/>
    </source>
</evidence>
<dbReference type="EMBL" id="JAAGXA010000001">
    <property type="protein sequence ID" value="NEN77093.1"/>
    <property type="molecule type" value="Genomic_DNA"/>
</dbReference>
<dbReference type="InterPro" id="IPR024344">
    <property type="entry name" value="MDMPI_metal-binding"/>
</dbReference>
<keyword evidence="2" id="KW-0413">Isomerase</keyword>
<dbReference type="GO" id="GO:0046872">
    <property type="term" value="F:metal ion binding"/>
    <property type="evidence" value="ECO:0007669"/>
    <property type="project" value="InterPro"/>
</dbReference>
<sequence length="228" mass="24805">MAGDTDAAREWREAYERVSGLVATTQLRDPGALERAVPATPDWRARDLVAHMIGVGSDTLRDAVDDDLGEEWTQRHVEARRDRTVPELLEEWSELAPRIEEHVATTDPAPLGDVVIHEQDLRSALGTPGGRASGGLAMVREQMADTFGEGLGERGPVRLEATDEDWTWQSADGDPAVVLRASGFDLARAVTSRRTEEQLRSYVAAGDLGPFLDDFAGLGPLPTQALPE</sequence>
<dbReference type="AlphaFoldDB" id="A0A6P0HEI7"/>
<dbReference type="SUPFAM" id="SSF109854">
    <property type="entry name" value="DinB/YfiT-like putative metalloenzymes"/>
    <property type="match status" value="1"/>
</dbReference>
<feature type="domain" description="Mycothiol-dependent maleylpyruvate isomerase metal-binding" evidence="1">
    <location>
        <begin position="15"/>
        <end position="115"/>
    </location>
</feature>
<keyword evidence="3" id="KW-1185">Reference proteome</keyword>
<comment type="caution">
    <text evidence="2">The sequence shown here is derived from an EMBL/GenBank/DDBJ whole genome shotgun (WGS) entry which is preliminary data.</text>
</comment>
<keyword evidence="2" id="KW-0670">Pyruvate</keyword>
<dbReference type="GO" id="GO:0016853">
    <property type="term" value="F:isomerase activity"/>
    <property type="evidence" value="ECO:0007669"/>
    <property type="project" value="UniProtKB-KW"/>
</dbReference>
<dbReference type="InterPro" id="IPR034660">
    <property type="entry name" value="DinB/YfiT-like"/>
</dbReference>
<dbReference type="RefSeq" id="WP_163770419.1">
    <property type="nucleotide sequence ID" value="NZ_JAAGXA010000001.1"/>
</dbReference>
<gene>
    <name evidence="2" type="ORF">G3T38_02255</name>
</gene>
<name>A0A6P0HEI7_9ACTN</name>
<organism evidence="2 3">
    <name type="scientific">Nocardioides zeae</name>
    <dbReference type="NCBI Taxonomy" id="1457234"/>
    <lineage>
        <taxon>Bacteria</taxon>
        <taxon>Bacillati</taxon>
        <taxon>Actinomycetota</taxon>
        <taxon>Actinomycetes</taxon>
        <taxon>Propionibacteriales</taxon>
        <taxon>Nocardioidaceae</taxon>
        <taxon>Nocardioides</taxon>
    </lineage>
</organism>
<proteinExistence type="predicted"/>
<evidence type="ECO:0000259" key="1">
    <source>
        <dbReference type="Pfam" id="PF11716"/>
    </source>
</evidence>
<reference evidence="2 3" key="1">
    <citation type="journal article" date="2014" name="Int. J. Syst. Evol. Microbiol.">
        <title>Nocardioides zeae sp. nov., isolated from the stem of Zea mays.</title>
        <authorList>
            <person name="Glaeser S.P."/>
            <person name="McInroy J.A."/>
            <person name="Busse H.J."/>
            <person name="Kampfer P."/>
        </authorList>
    </citation>
    <scope>NUCLEOTIDE SEQUENCE [LARGE SCALE GENOMIC DNA]</scope>
    <source>
        <strain evidence="2 3">JCM 30728</strain>
    </source>
</reference>
<protein>
    <submittedName>
        <fullName evidence="2">Maleylpyruvate isomerase family mycothiol-dependent enzyme</fullName>
    </submittedName>
</protein>
<accession>A0A6P0HEI7</accession>
<dbReference type="Pfam" id="PF11716">
    <property type="entry name" value="MDMPI_N"/>
    <property type="match status" value="1"/>
</dbReference>
<evidence type="ECO:0000313" key="3">
    <source>
        <dbReference type="Proteomes" id="UP000468687"/>
    </source>
</evidence>
<dbReference type="Proteomes" id="UP000468687">
    <property type="component" value="Unassembled WGS sequence"/>
</dbReference>